<keyword evidence="1" id="KW-0472">Membrane</keyword>
<dbReference type="AlphaFoldDB" id="A0A6N2LHK0"/>
<accession>A0A6N2LHK0</accession>
<gene>
    <name evidence="2" type="ORF">SVIM_LOCUS171776</name>
</gene>
<keyword evidence="1" id="KW-0812">Transmembrane</keyword>
<evidence type="ECO:0000256" key="1">
    <source>
        <dbReference type="SAM" id="Phobius"/>
    </source>
</evidence>
<protein>
    <submittedName>
        <fullName evidence="2">Uncharacterized protein</fullName>
    </submittedName>
</protein>
<reference evidence="2" key="1">
    <citation type="submission" date="2019-03" db="EMBL/GenBank/DDBJ databases">
        <authorList>
            <person name="Mank J."/>
            <person name="Almeida P."/>
        </authorList>
    </citation>
    <scope>NUCLEOTIDE SEQUENCE</scope>
    <source>
        <strain evidence="2">78183</strain>
    </source>
</reference>
<sequence>MAVAWTGFALHHIPIFSFLSPGHLPPSFTGSTSNQQSAYVHLTATLKNQSKFPSGIFNFGSKQQATDSLSNSNLNLLLLLLASAAVAVSFYLL</sequence>
<organism evidence="2">
    <name type="scientific">Salix viminalis</name>
    <name type="common">Common osier</name>
    <name type="synonym">Basket willow</name>
    <dbReference type="NCBI Taxonomy" id="40686"/>
    <lineage>
        <taxon>Eukaryota</taxon>
        <taxon>Viridiplantae</taxon>
        <taxon>Streptophyta</taxon>
        <taxon>Embryophyta</taxon>
        <taxon>Tracheophyta</taxon>
        <taxon>Spermatophyta</taxon>
        <taxon>Magnoliopsida</taxon>
        <taxon>eudicotyledons</taxon>
        <taxon>Gunneridae</taxon>
        <taxon>Pentapetalae</taxon>
        <taxon>rosids</taxon>
        <taxon>fabids</taxon>
        <taxon>Malpighiales</taxon>
        <taxon>Salicaceae</taxon>
        <taxon>Saliceae</taxon>
        <taxon>Salix</taxon>
    </lineage>
</organism>
<evidence type="ECO:0000313" key="2">
    <source>
        <dbReference type="EMBL" id="VFU34960.1"/>
    </source>
</evidence>
<name>A0A6N2LHK0_SALVM</name>
<feature type="transmembrane region" description="Helical" evidence="1">
    <location>
        <begin position="74"/>
        <end position="92"/>
    </location>
</feature>
<dbReference type="EMBL" id="CAADRP010001101">
    <property type="protein sequence ID" value="VFU34960.1"/>
    <property type="molecule type" value="Genomic_DNA"/>
</dbReference>
<proteinExistence type="predicted"/>
<keyword evidence="1" id="KW-1133">Transmembrane helix</keyword>